<feature type="domain" description="UvrD-like helicase C-terminal" evidence="17">
    <location>
        <begin position="313"/>
        <end position="656"/>
    </location>
</feature>
<dbReference type="PANTHER" id="PTHR11070">
    <property type="entry name" value="UVRD / RECB / PCRA DNA HELICASE FAMILY MEMBER"/>
    <property type="match status" value="1"/>
</dbReference>
<evidence type="ECO:0000259" key="17">
    <source>
        <dbReference type="PROSITE" id="PS51217"/>
    </source>
</evidence>
<dbReference type="GO" id="GO:0000725">
    <property type="term" value="P:recombinational repair"/>
    <property type="evidence" value="ECO:0007669"/>
    <property type="project" value="TreeGrafter"/>
</dbReference>
<dbReference type="InterPro" id="IPR027417">
    <property type="entry name" value="P-loop_NTPase"/>
</dbReference>
<keyword evidence="6 15" id="KW-0347">Helicase</keyword>
<evidence type="ECO:0000256" key="12">
    <source>
        <dbReference type="ARBA" id="ARBA00034617"/>
    </source>
</evidence>
<dbReference type="InterPro" id="IPR000212">
    <property type="entry name" value="DNA_helicase_UvrD/REP"/>
</dbReference>
<dbReference type="GO" id="GO:0004527">
    <property type="term" value="F:exonuclease activity"/>
    <property type="evidence" value="ECO:0007669"/>
    <property type="project" value="UniProtKB-KW"/>
</dbReference>
<evidence type="ECO:0000256" key="15">
    <source>
        <dbReference type="PROSITE-ProRule" id="PRU00560"/>
    </source>
</evidence>
<dbReference type="PROSITE" id="PS51198">
    <property type="entry name" value="UVRD_HELICASE_ATP_BIND"/>
    <property type="match status" value="1"/>
</dbReference>
<evidence type="ECO:0000256" key="8">
    <source>
        <dbReference type="ARBA" id="ARBA00022840"/>
    </source>
</evidence>
<keyword evidence="3 15" id="KW-0547">Nucleotide-binding</keyword>
<dbReference type="InterPro" id="IPR038726">
    <property type="entry name" value="PDDEXK_AddAB-type"/>
</dbReference>
<name>A0A955HYS8_9BACT</name>
<evidence type="ECO:0000256" key="6">
    <source>
        <dbReference type="ARBA" id="ARBA00022806"/>
    </source>
</evidence>
<dbReference type="SUPFAM" id="SSF52540">
    <property type="entry name" value="P-loop containing nucleoside triphosphate hydrolases"/>
    <property type="match status" value="1"/>
</dbReference>
<comment type="catalytic activity">
    <reaction evidence="12">
        <text>Couples ATP hydrolysis with the unwinding of duplex DNA by translocating in the 3'-5' direction.</text>
        <dbReference type="EC" id="5.6.2.4"/>
    </reaction>
</comment>
<dbReference type="PANTHER" id="PTHR11070:SF48">
    <property type="entry name" value="ATP-DEPENDENT HELICASE_NUCLEASE SUBUNIT A"/>
    <property type="match status" value="1"/>
</dbReference>
<dbReference type="Proteomes" id="UP000748332">
    <property type="component" value="Unassembled WGS sequence"/>
</dbReference>
<organism evidence="18 19">
    <name type="scientific">Candidatus Dojkabacteria bacterium</name>
    <dbReference type="NCBI Taxonomy" id="2099670"/>
    <lineage>
        <taxon>Bacteria</taxon>
        <taxon>Candidatus Dojkabacteria</taxon>
    </lineage>
</organism>
<evidence type="ECO:0000256" key="3">
    <source>
        <dbReference type="ARBA" id="ARBA00022741"/>
    </source>
</evidence>
<dbReference type="AlphaFoldDB" id="A0A955HYS8"/>
<comment type="caution">
    <text evidence="18">The sequence shown here is derived from an EMBL/GenBank/DDBJ whole genome shotgun (WGS) entry which is preliminary data.</text>
</comment>
<keyword evidence="2" id="KW-0540">Nuclease</keyword>
<dbReference type="SUPFAM" id="SSF52980">
    <property type="entry name" value="Restriction endonuclease-like"/>
    <property type="match status" value="1"/>
</dbReference>
<keyword evidence="4" id="KW-0227">DNA damage</keyword>
<evidence type="ECO:0000256" key="1">
    <source>
        <dbReference type="ARBA" id="ARBA00009922"/>
    </source>
</evidence>
<dbReference type="Pfam" id="PF12705">
    <property type="entry name" value="PDDEXK_1"/>
    <property type="match status" value="1"/>
</dbReference>
<keyword evidence="11" id="KW-0413">Isomerase</keyword>
<comment type="catalytic activity">
    <reaction evidence="14">
        <text>ATP + H2O = ADP + phosphate + H(+)</text>
        <dbReference type="Rhea" id="RHEA:13065"/>
        <dbReference type="ChEBI" id="CHEBI:15377"/>
        <dbReference type="ChEBI" id="CHEBI:15378"/>
        <dbReference type="ChEBI" id="CHEBI:30616"/>
        <dbReference type="ChEBI" id="CHEBI:43474"/>
        <dbReference type="ChEBI" id="CHEBI:456216"/>
        <dbReference type="EC" id="5.6.2.4"/>
    </reaction>
</comment>
<dbReference type="GO" id="GO:0003677">
    <property type="term" value="F:DNA binding"/>
    <property type="evidence" value="ECO:0007669"/>
    <property type="project" value="UniProtKB-KW"/>
</dbReference>
<evidence type="ECO:0000256" key="2">
    <source>
        <dbReference type="ARBA" id="ARBA00022722"/>
    </source>
</evidence>
<dbReference type="GO" id="GO:0005524">
    <property type="term" value="F:ATP binding"/>
    <property type="evidence" value="ECO:0007669"/>
    <property type="project" value="UniProtKB-UniRule"/>
</dbReference>
<accession>A0A955HYS8</accession>
<dbReference type="CDD" id="cd17932">
    <property type="entry name" value="DEXQc_UvrD"/>
    <property type="match status" value="1"/>
</dbReference>
<dbReference type="InterPro" id="IPR014017">
    <property type="entry name" value="DNA_helicase_UvrD-like_C"/>
</dbReference>
<reference evidence="18" key="1">
    <citation type="submission" date="2020-04" db="EMBL/GenBank/DDBJ databases">
        <authorList>
            <person name="Zhang T."/>
        </authorList>
    </citation>
    <scope>NUCLEOTIDE SEQUENCE</scope>
    <source>
        <strain evidence="18">HKST-UBA16</strain>
    </source>
</reference>
<keyword evidence="9" id="KW-0238">DNA-binding</keyword>
<dbReference type="Gene3D" id="1.10.486.10">
    <property type="entry name" value="PCRA, domain 4"/>
    <property type="match status" value="1"/>
</dbReference>
<gene>
    <name evidence="18" type="ORF">KC622_00760</name>
</gene>
<dbReference type="GO" id="GO:0005829">
    <property type="term" value="C:cytosol"/>
    <property type="evidence" value="ECO:0007669"/>
    <property type="project" value="TreeGrafter"/>
</dbReference>
<dbReference type="GO" id="GO:0043138">
    <property type="term" value="F:3'-5' DNA helicase activity"/>
    <property type="evidence" value="ECO:0007669"/>
    <property type="project" value="UniProtKB-EC"/>
</dbReference>
<evidence type="ECO:0000259" key="16">
    <source>
        <dbReference type="PROSITE" id="PS51198"/>
    </source>
</evidence>
<evidence type="ECO:0000256" key="9">
    <source>
        <dbReference type="ARBA" id="ARBA00023125"/>
    </source>
</evidence>
<dbReference type="InterPro" id="IPR011335">
    <property type="entry name" value="Restrct_endonuc-II-like"/>
</dbReference>
<dbReference type="Gene3D" id="3.40.50.300">
    <property type="entry name" value="P-loop containing nucleotide triphosphate hydrolases"/>
    <property type="match status" value="2"/>
</dbReference>
<evidence type="ECO:0000256" key="4">
    <source>
        <dbReference type="ARBA" id="ARBA00022763"/>
    </source>
</evidence>
<keyword evidence="10" id="KW-0234">DNA repair</keyword>
<evidence type="ECO:0000313" key="18">
    <source>
        <dbReference type="EMBL" id="MCA9374841.1"/>
    </source>
</evidence>
<dbReference type="EMBL" id="JAGQLM010000031">
    <property type="protein sequence ID" value="MCA9374841.1"/>
    <property type="molecule type" value="Genomic_DNA"/>
</dbReference>
<dbReference type="EC" id="5.6.2.4" evidence="13"/>
<comment type="similarity">
    <text evidence="1">Belongs to the helicase family. UvrD subfamily.</text>
</comment>
<dbReference type="Gene3D" id="1.10.10.160">
    <property type="match status" value="1"/>
</dbReference>
<feature type="domain" description="UvrD-like helicase ATP-binding" evidence="16">
    <location>
        <begin position="3"/>
        <end position="312"/>
    </location>
</feature>
<evidence type="ECO:0000256" key="14">
    <source>
        <dbReference type="ARBA" id="ARBA00048988"/>
    </source>
</evidence>
<dbReference type="GO" id="GO:0033202">
    <property type="term" value="C:DNA helicase complex"/>
    <property type="evidence" value="ECO:0007669"/>
    <property type="project" value="TreeGrafter"/>
</dbReference>
<evidence type="ECO:0000256" key="10">
    <source>
        <dbReference type="ARBA" id="ARBA00023204"/>
    </source>
</evidence>
<dbReference type="InterPro" id="IPR013986">
    <property type="entry name" value="DExx_box_DNA_helicase_dom_sf"/>
</dbReference>
<dbReference type="Pfam" id="PF00580">
    <property type="entry name" value="UvrD-helicase"/>
    <property type="match status" value="1"/>
</dbReference>
<keyword evidence="8 15" id="KW-0067">ATP-binding</keyword>
<keyword evidence="5 15" id="KW-0378">Hydrolase</keyword>
<evidence type="ECO:0000256" key="11">
    <source>
        <dbReference type="ARBA" id="ARBA00023235"/>
    </source>
</evidence>
<evidence type="ECO:0000313" key="19">
    <source>
        <dbReference type="Proteomes" id="UP000748332"/>
    </source>
</evidence>
<keyword evidence="7" id="KW-0269">Exonuclease</keyword>
<feature type="binding site" evidence="15">
    <location>
        <begin position="24"/>
        <end position="31"/>
    </location>
    <ligand>
        <name>ATP</name>
        <dbReference type="ChEBI" id="CHEBI:30616"/>
    </ligand>
</feature>
<dbReference type="InterPro" id="IPR014016">
    <property type="entry name" value="UvrD-like_ATP-bd"/>
</dbReference>
<reference evidence="18" key="2">
    <citation type="journal article" date="2021" name="Microbiome">
        <title>Successional dynamics and alternative stable states in a saline activated sludge microbial community over 9 years.</title>
        <authorList>
            <person name="Wang Y."/>
            <person name="Ye J."/>
            <person name="Ju F."/>
            <person name="Liu L."/>
            <person name="Boyd J.A."/>
            <person name="Deng Y."/>
            <person name="Parks D.H."/>
            <person name="Jiang X."/>
            <person name="Yin X."/>
            <person name="Woodcroft B.J."/>
            <person name="Tyson G.W."/>
            <person name="Hugenholtz P."/>
            <person name="Polz M.F."/>
            <person name="Zhang T."/>
        </authorList>
    </citation>
    <scope>NUCLEOTIDE SEQUENCE</scope>
    <source>
        <strain evidence="18">HKST-UBA16</strain>
    </source>
</reference>
<sequence>MQFSLNENQKKAVEYDRGPLLIIAGAGTGKTSVITQRIAYLINSGKAKSSEILALTFTEKAASEMVERVDQLMPIGYEEVQISTFHSFCDRILRQEGIHLGLDSNYSLMTPAQSYIFFRRHLFDFSLDLFRPLGSPSQHISNILKHFSRLQDEDVSPEDYLKYAKSFRRNTEAKKEHYEEVNELATVYKELQTFKHKESRLDFGDLIITVLQLFRKKPHILERYQNQFKYILVDEFQDTNFTQNVLVNMLMLGKDPEKATRALRKKAKITVVGDDDQAIYKFRGAAISNILQFKEVYPDCLRIVLTENYRSRQEILDAAHQLIQKNDPYRLEETENIDKKLLAMAPFEKVVSDPVQLIVADTSNEEAELITKEVLTLTGNKDRLKNDNSIVNKKYDSKGQSVFVDIVDESSGYNFNDIAVLVRANQHADEIIQALKSYGIPYKFTGPKGLYNRPEISPLISFLKLLTDYTDSVEAFNLVKMPLWGLKPREVIDIMRLARDRKLSTIEFLEQRWEVKIGDENITTAFDPKGTSVFENISVESSNALGKILGVLDKGIRETISKASLTSILYDFCLDSGYLDSFLNEDTYLAQFQVQNIGKYFNVIKEYELSNPGTDIYEYVNYLDYSIDIGESPSVDTDLLEGYNAVNILTVHSAKGLEFPIVFLANLVSDRFPSRNRSDVLPIPDALVKEEIPESDSKQEKLREERRLFYVGATRAKEKLYLTAAKYYAEAKRKKKPSIFLDEFLDRKVSEDFVEDQDNIQKKNISIVTARDYTENIDPKELQGYLPKTFSYTQLKTYELCPKKYLYQYILKLPAKPNSALSFGITVHAALKGLYTEFMTESGGLKGLTSEINADRLVYIYNENWLNIGYENKRHENIRKRHGEKILRSFFSEFFSKNDKVLELEKFFRYKLGNYIVTGAIDRIDLLKEVKGVKHVEIIDYKTGKRRDRKEIEKDLQLPLYALAAESLFGVKVDKASLLFVEHGVKEEFTISDKSKEAARVKIQDLIARVVSGDFDAKPSHMCKYCDYRNICEDAQI</sequence>
<evidence type="ECO:0000256" key="5">
    <source>
        <dbReference type="ARBA" id="ARBA00022801"/>
    </source>
</evidence>
<proteinExistence type="inferred from homology"/>
<dbReference type="Gene3D" id="3.90.320.10">
    <property type="match status" value="1"/>
</dbReference>
<evidence type="ECO:0000256" key="13">
    <source>
        <dbReference type="ARBA" id="ARBA00034808"/>
    </source>
</evidence>
<dbReference type="InterPro" id="IPR011604">
    <property type="entry name" value="PDDEXK-like_dom_sf"/>
</dbReference>
<protein>
    <recommendedName>
        <fullName evidence="13">DNA 3'-5' helicase</fullName>
        <ecNumber evidence="13">5.6.2.4</ecNumber>
    </recommendedName>
</protein>
<evidence type="ECO:0000256" key="7">
    <source>
        <dbReference type="ARBA" id="ARBA00022839"/>
    </source>
</evidence>
<dbReference type="Pfam" id="PF13361">
    <property type="entry name" value="UvrD_C"/>
    <property type="match status" value="1"/>
</dbReference>
<dbReference type="PROSITE" id="PS51217">
    <property type="entry name" value="UVRD_HELICASE_CTER"/>
    <property type="match status" value="1"/>
</dbReference>